<name>A0AAD7JGD0_9AGAR</name>
<proteinExistence type="predicted"/>
<dbReference type="AlphaFoldDB" id="A0AAD7JGD0"/>
<comment type="caution">
    <text evidence="1">The sequence shown here is derived from an EMBL/GenBank/DDBJ whole genome shotgun (WGS) entry which is preliminary data.</text>
</comment>
<evidence type="ECO:0000313" key="1">
    <source>
        <dbReference type="EMBL" id="KAJ7763852.1"/>
    </source>
</evidence>
<keyword evidence="2" id="KW-1185">Reference proteome</keyword>
<gene>
    <name evidence="1" type="ORF">B0H16DRAFT_1718488</name>
</gene>
<dbReference type="EMBL" id="JARKIB010000029">
    <property type="protein sequence ID" value="KAJ7763852.1"/>
    <property type="molecule type" value="Genomic_DNA"/>
</dbReference>
<evidence type="ECO:0000313" key="2">
    <source>
        <dbReference type="Proteomes" id="UP001215598"/>
    </source>
</evidence>
<dbReference type="Proteomes" id="UP001215598">
    <property type="component" value="Unassembled WGS sequence"/>
</dbReference>
<sequence length="276" mass="31527">MDSRVQELREHIKAEAEALDLSVLPRAAALAEANVVTLSTIPPNALFRTRVPPLDIILHAIRCLLARRDFPGLGHVPDLLDLLTTSEFHRKLMVKKVEEVLTMHHQANNGHHGTLSGGEIFCLNEYEDFDTHIRSIYVELILQYCQYDIYHLWTSNPPRTADTTLRLCQYFPKLNQFYVNAVGHSPRLFHHDLTDIEGKALYDRGLDCCRFVTTSCEWAIAHKLSGQTLDEVFQTPQFRATFPCKVRLSTLRETMEYYVATVGSMFDKLQALCPPT</sequence>
<organism evidence="1 2">
    <name type="scientific">Mycena metata</name>
    <dbReference type="NCBI Taxonomy" id="1033252"/>
    <lineage>
        <taxon>Eukaryota</taxon>
        <taxon>Fungi</taxon>
        <taxon>Dikarya</taxon>
        <taxon>Basidiomycota</taxon>
        <taxon>Agaricomycotina</taxon>
        <taxon>Agaricomycetes</taxon>
        <taxon>Agaricomycetidae</taxon>
        <taxon>Agaricales</taxon>
        <taxon>Marasmiineae</taxon>
        <taxon>Mycenaceae</taxon>
        <taxon>Mycena</taxon>
    </lineage>
</organism>
<reference evidence="1" key="1">
    <citation type="submission" date="2023-03" db="EMBL/GenBank/DDBJ databases">
        <title>Massive genome expansion in bonnet fungi (Mycena s.s.) driven by repeated elements and novel gene families across ecological guilds.</title>
        <authorList>
            <consortium name="Lawrence Berkeley National Laboratory"/>
            <person name="Harder C.B."/>
            <person name="Miyauchi S."/>
            <person name="Viragh M."/>
            <person name="Kuo A."/>
            <person name="Thoen E."/>
            <person name="Andreopoulos B."/>
            <person name="Lu D."/>
            <person name="Skrede I."/>
            <person name="Drula E."/>
            <person name="Henrissat B."/>
            <person name="Morin E."/>
            <person name="Kohler A."/>
            <person name="Barry K."/>
            <person name="LaButti K."/>
            <person name="Morin E."/>
            <person name="Salamov A."/>
            <person name="Lipzen A."/>
            <person name="Mereny Z."/>
            <person name="Hegedus B."/>
            <person name="Baldrian P."/>
            <person name="Stursova M."/>
            <person name="Weitz H."/>
            <person name="Taylor A."/>
            <person name="Grigoriev I.V."/>
            <person name="Nagy L.G."/>
            <person name="Martin F."/>
            <person name="Kauserud H."/>
        </authorList>
    </citation>
    <scope>NUCLEOTIDE SEQUENCE</scope>
    <source>
        <strain evidence="1">CBHHK182m</strain>
    </source>
</reference>
<protein>
    <submittedName>
        <fullName evidence="1">Uncharacterized protein</fullName>
    </submittedName>
</protein>
<accession>A0AAD7JGD0</accession>